<protein>
    <submittedName>
        <fullName evidence="1">Uncharacterized protein</fullName>
    </submittedName>
</protein>
<evidence type="ECO:0000313" key="1">
    <source>
        <dbReference type="EMBL" id="KXG43226.1"/>
    </source>
</evidence>
<dbReference type="Proteomes" id="UP000070352">
    <property type="component" value="Unassembled WGS sequence"/>
</dbReference>
<dbReference type="OrthoDB" id="2989608at2"/>
<dbReference type="RefSeq" id="WP_068723471.1">
    <property type="nucleotide sequence ID" value="NZ_LSKU01000001.1"/>
</dbReference>
<evidence type="ECO:0000313" key="2">
    <source>
        <dbReference type="Proteomes" id="UP000070352"/>
    </source>
</evidence>
<dbReference type="EMBL" id="LSKU01000001">
    <property type="protein sequence ID" value="KXG43226.1"/>
    <property type="molecule type" value="Genomic_DNA"/>
</dbReference>
<reference evidence="1 2" key="1">
    <citation type="submission" date="2016-02" db="EMBL/GenBank/DDBJ databases">
        <title>Draft Genome for Tepidibacillus decaturensis nov. sp. Strain Z9, an Anaerobic, Moderately Thermophilic and Heterotrophic Bacterium from Deep Subsurface of the Illinois Basin, USA.</title>
        <authorList>
            <person name="Dong Y."/>
            <person name="Chang J.Y."/>
            <person name="Sanford R."/>
            <person name="Fouke B.W."/>
        </authorList>
    </citation>
    <scope>NUCLEOTIDE SEQUENCE [LARGE SCALE GENOMIC DNA]</scope>
    <source>
        <strain evidence="1 2">Z9</strain>
    </source>
</reference>
<dbReference type="AlphaFoldDB" id="A0A135L2L7"/>
<proteinExistence type="predicted"/>
<comment type="caution">
    <text evidence="1">The sequence shown here is derived from an EMBL/GenBank/DDBJ whole genome shotgun (WGS) entry which is preliminary data.</text>
</comment>
<name>A0A135L2L7_9BACI</name>
<keyword evidence="2" id="KW-1185">Reference proteome</keyword>
<sequence length="136" mass="15509">MVKPSVIIVREQDELVAACCVPFDGEFLQQIGKMDLYLKERAVIHNTGELYQQLSKEFGENLSLDIVDPRNKGYLFPRIIKDVVRYKLSLWQAIKTIFTLRVPAVILNGQLLASGKGKISTETFELIKRSINRTNI</sequence>
<dbReference type="STRING" id="1413211.U473_03755"/>
<organism evidence="1 2">
    <name type="scientific">Tepidibacillus decaturensis</name>
    <dbReference type="NCBI Taxonomy" id="1413211"/>
    <lineage>
        <taxon>Bacteria</taxon>
        <taxon>Bacillati</taxon>
        <taxon>Bacillota</taxon>
        <taxon>Bacilli</taxon>
        <taxon>Bacillales</taxon>
        <taxon>Bacillaceae</taxon>
        <taxon>Tepidibacillus</taxon>
    </lineage>
</organism>
<gene>
    <name evidence="1" type="ORF">U473_03755</name>
</gene>
<accession>A0A135L2L7</accession>